<name>A0ABN2MNT4_9ACTN</name>
<sequence length="367" mass="39184">MRVTRWAAMGTAVALLLPFSTPAAATTPANPAGMAILAGSTIVRADGTHVRLDLPRGTVAETAAATPHGYLVAASTGDTSRLWLFPSAGAPRSVPLGTTLGVEHWTVTHDGSMVVATLPGPSATVGSHVMVAYALPSLREHARVRFAAAWRDALLSSMGPLITGTVDRRIVANDLGGPSISGIIGVWDPLTRNLSRSTAFAHSWGATRDGRALYRLDRYGPRGWRYQDIASACVDLAPITAAGQIPFRHTGLCGEFVTRLLIGIVSPGGSHAVVMELRNLVEIVFRTAVVRTADLHAGRWQPAWINEEYGDPDFWDTDSTFLVKERNTGKYRRCGGDGRCLALRMPRVPGVEEGDMKPIERAGFGGS</sequence>
<reference evidence="2 3" key="1">
    <citation type="journal article" date="2019" name="Int. J. Syst. Evol. Microbiol.">
        <title>The Global Catalogue of Microorganisms (GCM) 10K type strain sequencing project: providing services to taxonomists for standard genome sequencing and annotation.</title>
        <authorList>
            <consortium name="The Broad Institute Genomics Platform"/>
            <consortium name="The Broad Institute Genome Sequencing Center for Infectious Disease"/>
            <person name="Wu L."/>
            <person name="Ma J."/>
        </authorList>
    </citation>
    <scope>NUCLEOTIDE SEQUENCE [LARGE SCALE GENOMIC DNA]</scope>
    <source>
        <strain evidence="2 3">JCM 13250</strain>
    </source>
</reference>
<organism evidence="2 3">
    <name type="scientific">Luedemannella flava</name>
    <dbReference type="NCBI Taxonomy" id="349316"/>
    <lineage>
        <taxon>Bacteria</taxon>
        <taxon>Bacillati</taxon>
        <taxon>Actinomycetota</taxon>
        <taxon>Actinomycetes</taxon>
        <taxon>Micromonosporales</taxon>
        <taxon>Micromonosporaceae</taxon>
        <taxon>Luedemannella</taxon>
    </lineage>
</organism>
<feature type="signal peptide" evidence="1">
    <location>
        <begin position="1"/>
        <end position="25"/>
    </location>
</feature>
<evidence type="ECO:0000313" key="3">
    <source>
        <dbReference type="Proteomes" id="UP001500218"/>
    </source>
</evidence>
<dbReference type="RefSeq" id="WP_344139663.1">
    <property type="nucleotide sequence ID" value="NZ_BAAALT010000279.1"/>
</dbReference>
<gene>
    <name evidence="2" type="ORF">GCM10009682_59940</name>
</gene>
<feature type="chain" id="PRO_5046846721" evidence="1">
    <location>
        <begin position="26"/>
        <end position="367"/>
    </location>
</feature>
<dbReference type="Proteomes" id="UP001500218">
    <property type="component" value="Unassembled WGS sequence"/>
</dbReference>
<proteinExistence type="predicted"/>
<keyword evidence="1" id="KW-0732">Signal</keyword>
<dbReference type="EMBL" id="BAAALT010000279">
    <property type="protein sequence ID" value="GAA1833565.1"/>
    <property type="molecule type" value="Genomic_DNA"/>
</dbReference>
<accession>A0ABN2MNT4</accession>
<evidence type="ECO:0000313" key="2">
    <source>
        <dbReference type="EMBL" id="GAA1833565.1"/>
    </source>
</evidence>
<keyword evidence="3" id="KW-1185">Reference proteome</keyword>
<protein>
    <submittedName>
        <fullName evidence="2">Uncharacterized protein</fullName>
    </submittedName>
</protein>
<comment type="caution">
    <text evidence="2">The sequence shown here is derived from an EMBL/GenBank/DDBJ whole genome shotgun (WGS) entry which is preliminary data.</text>
</comment>
<evidence type="ECO:0000256" key="1">
    <source>
        <dbReference type="SAM" id="SignalP"/>
    </source>
</evidence>